<evidence type="ECO:0000313" key="2">
    <source>
        <dbReference type="EMBL" id="MEK7951394.1"/>
    </source>
</evidence>
<feature type="transmembrane region" description="Helical" evidence="1">
    <location>
        <begin position="74"/>
        <end position="102"/>
    </location>
</feature>
<protein>
    <submittedName>
        <fullName evidence="2">Uncharacterized protein</fullName>
    </submittedName>
</protein>
<proteinExistence type="predicted"/>
<evidence type="ECO:0000313" key="3">
    <source>
        <dbReference type="Proteomes" id="UP001371305"/>
    </source>
</evidence>
<dbReference type="Proteomes" id="UP001371305">
    <property type="component" value="Unassembled WGS sequence"/>
</dbReference>
<keyword evidence="3" id="KW-1185">Reference proteome</keyword>
<sequence>MMPTVIFATTGFGLSLLGSGSVLRQGMLDYGMLACILVTLVSAIAIGSLDARLRCQQRKVKLDAPRANLAVETFNFVVAQVFVIPGLLFLYMVFAGLVFHLVR</sequence>
<accession>A0ABU9AWN2</accession>
<keyword evidence="1" id="KW-0812">Transmembrane</keyword>
<organism evidence="2 3">
    <name type="scientific">Luteolibacter soli</name>
    <dbReference type="NCBI Taxonomy" id="3135280"/>
    <lineage>
        <taxon>Bacteria</taxon>
        <taxon>Pseudomonadati</taxon>
        <taxon>Verrucomicrobiota</taxon>
        <taxon>Verrucomicrobiia</taxon>
        <taxon>Verrucomicrobiales</taxon>
        <taxon>Verrucomicrobiaceae</taxon>
        <taxon>Luteolibacter</taxon>
    </lineage>
</organism>
<comment type="caution">
    <text evidence="2">The sequence shown here is derived from an EMBL/GenBank/DDBJ whole genome shotgun (WGS) entry which is preliminary data.</text>
</comment>
<gene>
    <name evidence="2" type="ORF">WKV53_12835</name>
</gene>
<keyword evidence="1" id="KW-0472">Membrane</keyword>
<dbReference type="RefSeq" id="WP_341404998.1">
    <property type="nucleotide sequence ID" value="NZ_JBBUKT010000004.1"/>
</dbReference>
<feature type="transmembrane region" description="Helical" evidence="1">
    <location>
        <begin position="30"/>
        <end position="53"/>
    </location>
</feature>
<reference evidence="2 3" key="1">
    <citation type="submission" date="2024-04" db="EMBL/GenBank/DDBJ databases">
        <title>Luteolibacter sp. isolated from soil.</title>
        <authorList>
            <person name="An J."/>
        </authorList>
    </citation>
    <scope>NUCLEOTIDE SEQUENCE [LARGE SCALE GENOMIC DNA]</scope>
    <source>
        <strain evidence="2 3">Y139</strain>
    </source>
</reference>
<evidence type="ECO:0000256" key="1">
    <source>
        <dbReference type="SAM" id="Phobius"/>
    </source>
</evidence>
<keyword evidence="1" id="KW-1133">Transmembrane helix</keyword>
<name>A0ABU9AWN2_9BACT</name>
<dbReference type="EMBL" id="JBBUKT010000004">
    <property type="protein sequence ID" value="MEK7951394.1"/>
    <property type="molecule type" value="Genomic_DNA"/>
</dbReference>